<feature type="domain" description="DUF4274" evidence="1">
    <location>
        <begin position="20"/>
        <end position="70"/>
    </location>
</feature>
<proteinExistence type="predicted"/>
<comment type="caution">
    <text evidence="2">The sequence shown here is derived from an EMBL/GenBank/DDBJ whole genome shotgun (WGS) entry which is preliminary data.</text>
</comment>
<gene>
    <name evidence="2" type="ORF">QO010_004152</name>
</gene>
<dbReference type="Proteomes" id="UP001228905">
    <property type="component" value="Unassembled WGS sequence"/>
</dbReference>
<sequence length="277" mass="31139">MDRRQLTLDRTIAWLAARGPRDWHGVAVSWNWDQGDDVPLWIVRQDACDAGTAATLFWRSAPEDLLDRNDDDPPPHPYLANRAALIAEVLGRWPGGYPTRHFASEGADHVYPAVPPDLAAPFPGDRDDEVVAHAEGVPLEVELEIFGLLGETPSDGFLKSHHLRREGGGYVRVEPVRSPLDHFRAGDLTAEELERLLRDPTAFADAKDHQFFVWNVVFTRLLAEEQRRRKAGEPFDAPMTLQARMASGQEADWLAEWDRLIAPPRPRGVLGRLFGRP</sequence>
<dbReference type="InterPro" id="IPR025369">
    <property type="entry name" value="DUF4274"/>
</dbReference>
<evidence type="ECO:0000313" key="2">
    <source>
        <dbReference type="EMBL" id="MDQ0466359.1"/>
    </source>
</evidence>
<reference evidence="2 3" key="1">
    <citation type="submission" date="2023-07" db="EMBL/GenBank/DDBJ databases">
        <title>Genomic Encyclopedia of Type Strains, Phase IV (KMG-IV): sequencing the most valuable type-strain genomes for metagenomic binning, comparative biology and taxonomic classification.</title>
        <authorList>
            <person name="Goeker M."/>
        </authorList>
    </citation>
    <scope>NUCLEOTIDE SEQUENCE [LARGE SCALE GENOMIC DNA]</scope>
    <source>
        <strain evidence="2 3">DSM 18695</strain>
    </source>
</reference>
<accession>A0ABU0IWH4</accession>
<dbReference type="RefSeq" id="WP_307352404.1">
    <property type="nucleotide sequence ID" value="NZ_JAUSVS010000011.1"/>
</dbReference>
<keyword evidence="3" id="KW-1185">Reference proteome</keyword>
<evidence type="ECO:0000259" key="1">
    <source>
        <dbReference type="Pfam" id="PF14096"/>
    </source>
</evidence>
<name>A0ABU0IWH4_9CAUL</name>
<dbReference type="Pfam" id="PF14096">
    <property type="entry name" value="DUF4274"/>
    <property type="match status" value="1"/>
</dbReference>
<organism evidence="2 3">
    <name type="scientific">Caulobacter ginsengisoli</name>
    <dbReference type="NCBI Taxonomy" id="400775"/>
    <lineage>
        <taxon>Bacteria</taxon>
        <taxon>Pseudomonadati</taxon>
        <taxon>Pseudomonadota</taxon>
        <taxon>Alphaproteobacteria</taxon>
        <taxon>Caulobacterales</taxon>
        <taxon>Caulobacteraceae</taxon>
        <taxon>Caulobacter</taxon>
    </lineage>
</organism>
<dbReference type="EMBL" id="JAUSVS010000011">
    <property type="protein sequence ID" value="MDQ0466359.1"/>
    <property type="molecule type" value="Genomic_DNA"/>
</dbReference>
<evidence type="ECO:0000313" key="3">
    <source>
        <dbReference type="Proteomes" id="UP001228905"/>
    </source>
</evidence>
<protein>
    <recommendedName>
        <fullName evidence="1">DUF4274 domain-containing protein</fullName>
    </recommendedName>
</protein>